<dbReference type="InterPro" id="IPR036635">
    <property type="entry name" value="MurB_C_sf"/>
</dbReference>
<reference evidence="21 22" key="1">
    <citation type="submission" date="2016-10" db="EMBL/GenBank/DDBJ databases">
        <authorList>
            <person name="de Groot N.N."/>
        </authorList>
    </citation>
    <scope>NUCLEOTIDE SEQUENCE [LARGE SCALE GENOMIC DNA]</scope>
    <source>
        <strain evidence="21 22">CGMCC 1.6114</strain>
    </source>
</reference>
<dbReference type="HAMAP" id="MF_00037">
    <property type="entry name" value="MurB"/>
    <property type="match status" value="1"/>
</dbReference>
<keyword evidence="9 19" id="KW-0285">Flavoprotein</keyword>
<dbReference type="NCBIfam" id="NF010480">
    <property type="entry name" value="PRK13905.1"/>
    <property type="match status" value="1"/>
</dbReference>
<dbReference type="GO" id="GO:0008360">
    <property type="term" value="P:regulation of cell shape"/>
    <property type="evidence" value="ECO:0007669"/>
    <property type="project" value="UniProtKB-KW"/>
</dbReference>
<dbReference type="GO" id="GO:0008762">
    <property type="term" value="F:UDP-N-acetylmuramate dehydrogenase activity"/>
    <property type="evidence" value="ECO:0007669"/>
    <property type="project" value="UniProtKB-UniRule"/>
</dbReference>
<dbReference type="InterPro" id="IPR011601">
    <property type="entry name" value="MurB_C"/>
</dbReference>
<dbReference type="GO" id="GO:0009252">
    <property type="term" value="P:peptidoglycan biosynthetic process"/>
    <property type="evidence" value="ECO:0007669"/>
    <property type="project" value="UniProtKB-UniRule"/>
</dbReference>
<dbReference type="EC" id="1.3.1.98" evidence="5 19"/>
<dbReference type="InterPro" id="IPR036318">
    <property type="entry name" value="FAD-bd_PCMH-like_sf"/>
</dbReference>
<evidence type="ECO:0000256" key="18">
    <source>
        <dbReference type="ARBA" id="ARBA00048914"/>
    </source>
</evidence>
<dbReference type="PANTHER" id="PTHR21071:SF4">
    <property type="entry name" value="UDP-N-ACETYLENOLPYRUVOYLGLUCOSAMINE REDUCTASE"/>
    <property type="match status" value="1"/>
</dbReference>
<dbReference type="InterPro" id="IPR003170">
    <property type="entry name" value="MurB"/>
</dbReference>
<sequence length="284" mass="32283">MKTIKNFNLTEYNSYGIKSFCSRAFFPESEDDIIEIYKNSKSNIIVLGNGNNTILSKDYYDEEFIIFNNNFDNISEKDNIIEAESGATLYQLSNFALQNSLTGAEFCFDIPSSVGGAVVMNAGTKEGEIKNILQKVRYLDLINLEIKERNNTEIEFGYRNSFFQENRNKIILKAWFGLGIGDKCKIRANMDKSRKRRWERQPREYPNCGSVFKRPPGRFVGPMIDELGLKGFTIGGAQISQKHSGFIINVGCATGKDILAVINEVKLRVKEKHGIELEVEQRIV</sequence>
<dbReference type="SUPFAM" id="SSF56176">
    <property type="entry name" value="FAD-binding/transporter-associated domain-like"/>
    <property type="match status" value="1"/>
</dbReference>
<evidence type="ECO:0000256" key="1">
    <source>
        <dbReference type="ARBA" id="ARBA00001974"/>
    </source>
</evidence>
<name>A0A1I6QRU9_9FLAO</name>
<dbReference type="AlphaFoldDB" id="A0A1I6QRU9"/>
<keyword evidence="16 19" id="KW-0961">Cell wall biogenesis/degradation</keyword>
<feature type="domain" description="FAD-binding PCMH-type" evidence="20">
    <location>
        <begin position="17"/>
        <end position="181"/>
    </location>
</feature>
<dbReference type="UniPathway" id="UPA00219"/>
<dbReference type="GO" id="GO:0005829">
    <property type="term" value="C:cytosol"/>
    <property type="evidence" value="ECO:0007669"/>
    <property type="project" value="TreeGrafter"/>
</dbReference>
<evidence type="ECO:0000256" key="8">
    <source>
        <dbReference type="ARBA" id="ARBA00022618"/>
    </source>
</evidence>
<dbReference type="InterPro" id="IPR016169">
    <property type="entry name" value="FAD-bd_PCMH_sub2"/>
</dbReference>
<keyword evidence="13 19" id="KW-0573">Peptidoglycan synthesis</keyword>
<evidence type="ECO:0000256" key="6">
    <source>
        <dbReference type="ARBA" id="ARBA00015188"/>
    </source>
</evidence>
<evidence type="ECO:0000256" key="17">
    <source>
        <dbReference type="ARBA" id="ARBA00031026"/>
    </source>
</evidence>
<evidence type="ECO:0000256" key="15">
    <source>
        <dbReference type="ARBA" id="ARBA00023306"/>
    </source>
</evidence>
<evidence type="ECO:0000313" key="22">
    <source>
        <dbReference type="Proteomes" id="UP000183209"/>
    </source>
</evidence>
<dbReference type="PANTHER" id="PTHR21071">
    <property type="entry name" value="UDP-N-ACETYLENOLPYRUVOYLGLUCOSAMINE REDUCTASE"/>
    <property type="match status" value="1"/>
</dbReference>
<proteinExistence type="inferred from homology"/>
<accession>A0A1I6QRU9</accession>
<dbReference type="RefSeq" id="WP_074977099.1">
    <property type="nucleotide sequence ID" value="NZ_FPAG01000002.1"/>
</dbReference>
<dbReference type="GO" id="GO:0051301">
    <property type="term" value="P:cell division"/>
    <property type="evidence" value="ECO:0007669"/>
    <property type="project" value="UniProtKB-KW"/>
</dbReference>
<comment type="pathway">
    <text evidence="4 19">Cell wall biogenesis; peptidoglycan biosynthesis.</text>
</comment>
<evidence type="ECO:0000256" key="2">
    <source>
        <dbReference type="ARBA" id="ARBA00003921"/>
    </source>
</evidence>
<keyword evidence="10 19" id="KW-0274">FAD</keyword>
<protein>
    <recommendedName>
        <fullName evidence="6 19">UDP-N-acetylenolpyruvoylglucosamine reductase</fullName>
        <ecNumber evidence="5 19">1.3.1.98</ecNumber>
    </recommendedName>
    <alternativeName>
        <fullName evidence="17 19">UDP-N-acetylmuramate dehydrogenase</fullName>
    </alternativeName>
</protein>
<feature type="active site" evidence="19">
    <location>
        <position position="159"/>
    </location>
</feature>
<comment type="subcellular location">
    <subcellularLocation>
        <location evidence="3 19">Cytoplasm</location>
    </subcellularLocation>
</comment>
<organism evidence="21 22">
    <name type="scientific">Zhouia amylolytica</name>
    <dbReference type="NCBI Taxonomy" id="376730"/>
    <lineage>
        <taxon>Bacteria</taxon>
        <taxon>Pseudomonadati</taxon>
        <taxon>Bacteroidota</taxon>
        <taxon>Flavobacteriia</taxon>
        <taxon>Flavobacteriales</taxon>
        <taxon>Flavobacteriaceae</taxon>
        <taxon>Zhouia</taxon>
    </lineage>
</organism>
<dbReference type="InterPro" id="IPR016167">
    <property type="entry name" value="FAD-bd_PCMH_sub1"/>
</dbReference>
<evidence type="ECO:0000256" key="19">
    <source>
        <dbReference type="HAMAP-Rule" id="MF_00037"/>
    </source>
</evidence>
<evidence type="ECO:0000313" key="21">
    <source>
        <dbReference type="EMBL" id="SFS55216.1"/>
    </source>
</evidence>
<dbReference type="Pfam" id="PF02873">
    <property type="entry name" value="MurB_C"/>
    <property type="match status" value="1"/>
</dbReference>
<dbReference type="Proteomes" id="UP000183209">
    <property type="component" value="Unassembled WGS sequence"/>
</dbReference>
<evidence type="ECO:0000256" key="10">
    <source>
        <dbReference type="ARBA" id="ARBA00022827"/>
    </source>
</evidence>
<comment type="function">
    <text evidence="2 19">Cell wall formation.</text>
</comment>
<feature type="active site" evidence="19">
    <location>
        <position position="280"/>
    </location>
</feature>
<gene>
    <name evidence="19" type="primary">murB</name>
    <name evidence="21" type="ORF">SAMN04487906_0823</name>
</gene>
<evidence type="ECO:0000256" key="16">
    <source>
        <dbReference type="ARBA" id="ARBA00023316"/>
    </source>
</evidence>
<keyword evidence="14 19" id="KW-0560">Oxidoreductase</keyword>
<feature type="active site" description="Proton donor" evidence="19">
    <location>
        <position position="210"/>
    </location>
</feature>
<comment type="cofactor">
    <cofactor evidence="1 19">
        <name>FAD</name>
        <dbReference type="ChEBI" id="CHEBI:57692"/>
    </cofactor>
</comment>
<keyword evidence="12 19" id="KW-0133">Cell shape</keyword>
<comment type="similarity">
    <text evidence="19">Belongs to the MurB family.</text>
</comment>
<keyword evidence="15 19" id="KW-0131">Cell cycle</keyword>
<dbReference type="Gene3D" id="3.90.78.10">
    <property type="entry name" value="UDP-N-acetylenolpyruvoylglucosamine reductase, C-terminal domain"/>
    <property type="match status" value="1"/>
</dbReference>
<evidence type="ECO:0000259" key="20">
    <source>
        <dbReference type="PROSITE" id="PS51387"/>
    </source>
</evidence>
<dbReference type="SUPFAM" id="SSF56194">
    <property type="entry name" value="Uridine diphospho-N-Acetylenolpyruvylglucosamine reductase, MurB, C-terminal domain"/>
    <property type="match status" value="1"/>
</dbReference>
<evidence type="ECO:0000256" key="14">
    <source>
        <dbReference type="ARBA" id="ARBA00023002"/>
    </source>
</evidence>
<comment type="catalytic activity">
    <reaction evidence="18 19">
        <text>UDP-N-acetyl-alpha-D-muramate + NADP(+) = UDP-N-acetyl-3-O-(1-carboxyvinyl)-alpha-D-glucosamine + NADPH + H(+)</text>
        <dbReference type="Rhea" id="RHEA:12248"/>
        <dbReference type="ChEBI" id="CHEBI:15378"/>
        <dbReference type="ChEBI" id="CHEBI:57783"/>
        <dbReference type="ChEBI" id="CHEBI:58349"/>
        <dbReference type="ChEBI" id="CHEBI:68483"/>
        <dbReference type="ChEBI" id="CHEBI:70757"/>
        <dbReference type="EC" id="1.3.1.98"/>
    </reaction>
</comment>
<evidence type="ECO:0000256" key="4">
    <source>
        <dbReference type="ARBA" id="ARBA00004752"/>
    </source>
</evidence>
<evidence type="ECO:0000256" key="9">
    <source>
        <dbReference type="ARBA" id="ARBA00022630"/>
    </source>
</evidence>
<dbReference type="InterPro" id="IPR006094">
    <property type="entry name" value="Oxid_FAD_bind_N"/>
</dbReference>
<dbReference type="GO" id="GO:0071555">
    <property type="term" value="P:cell wall organization"/>
    <property type="evidence" value="ECO:0007669"/>
    <property type="project" value="UniProtKB-KW"/>
</dbReference>
<keyword evidence="7 19" id="KW-0963">Cytoplasm</keyword>
<evidence type="ECO:0000256" key="12">
    <source>
        <dbReference type="ARBA" id="ARBA00022960"/>
    </source>
</evidence>
<evidence type="ECO:0000256" key="11">
    <source>
        <dbReference type="ARBA" id="ARBA00022857"/>
    </source>
</evidence>
<dbReference type="Gene3D" id="3.30.43.10">
    <property type="entry name" value="Uridine Diphospho-n-acetylenolpyruvylglucosamine Reductase, domain 2"/>
    <property type="match status" value="1"/>
</dbReference>
<evidence type="ECO:0000256" key="3">
    <source>
        <dbReference type="ARBA" id="ARBA00004496"/>
    </source>
</evidence>
<dbReference type="EMBL" id="FPAG01000002">
    <property type="protein sequence ID" value="SFS55216.1"/>
    <property type="molecule type" value="Genomic_DNA"/>
</dbReference>
<dbReference type="NCBIfam" id="TIGR00179">
    <property type="entry name" value="murB"/>
    <property type="match status" value="1"/>
</dbReference>
<evidence type="ECO:0000256" key="7">
    <source>
        <dbReference type="ARBA" id="ARBA00022490"/>
    </source>
</evidence>
<dbReference type="Pfam" id="PF01565">
    <property type="entry name" value="FAD_binding_4"/>
    <property type="match status" value="1"/>
</dbReference>
<keyword evidence="8 19" id="KW-0132">Cell division</keyword>
<dbReference type="GO" id="GO:0071949">
    <property type="term" value="F:FAD binding"/>
    <property type="evidence" value="ECO:0007669"/>
    <property type="project" value="InterPro"/>
</dbReference>
<keyword evidence="11 19" id="KW-0521">NADP</keyword>
<evidence type="ECO:0000256" key="13">
    <source>
        <dbReference type="ARBA" id="ARBA00022984"/>
    </source>
</evidence>
<dbReference type="InterPro" id="IPR016166">
    <property type="entry name" value="FAD-bd_PCMH"/>
</dbReference>
<dbReference type="OrthoDB" id="9804753at2"/>
<dbReference type="PROSITE" id="PS51387">
    <property type="entry name" value="FAD_PCMH"/>
    <property type="match status" value="1"/>
</dbReference>
<dbReference type="Gene3D" id="3.30.465.10">
    <property type="match status" value="1"/>
</dbReference>
<evidence type="ECO:0000256" key="5">
    <source>
        <dbReference type="ARBA" id="ARBA00012518"/>
    </source>
</evidence>